<dbReference type="GO" id="GO:0019083">
    <property type="term" value="P:viral transcription"/>
    <property type="evidence" value="ECO:0007669"/>
    <property type="project" value="InterPro"/>
</dbReference>
<dbReference type="Proteomes" id="UP000203240">
    <property type="component" value="Segment"/>
</dbReference>
<evidence type="ECO:0000313" key="2">
    <source>
        <dbReference type="Proteomes" id="UP000203240"/>
    </source>
</evidence>
<dbReference type="InterPro" id="IPR004283">
    <property type="entry name" value="Lef-2"/>
</dbReference>
<gene>
    <name evidence="1" type="ORF">pesp011</name>
</gene>
<dbReference type="RefSeq" id="YP_009049837.1">
    <property type="nucleotide sequence ID" value="NC_024625.1"/>
</dbReference>
<keyword evidence="2" id="KW-1185">Reference proteome</keyword>
<name>A0A068LKM7_9ABAC</name>
<protein>
    <submittedName>
        <fullName evidence="1">Lef2 primase associated protein</fullName>
    </submittedName>
</protein>
<dbReference type="GeneID" id="20003926"/>
<organism evidence="1 2">
    <name type="scientific">Peridroma alphabaculovirus</name>
    <dbReference type="NCBI Taxonomy" id="1346829"/>
    <lineage>
        <taxon>Viruses</taxon>
        <taxon>Viruses incertae sedis</taxon>
        <taxon>Naldaviricetes</taxon>
        <taxon>Lefavirales</taxon>
        <taxon>Baculoviridae</taxon>
        <taxon>Alphabaculovirus</taxon>
    </lineage>
</organism>
<accession>A0A068LKM7</accession>
<dbReference type="EMBL" id="KM009991">
    <property type="protein sequence ID" value="AIE47743.1"/>
    <property type="molecule type" value="Genomic_DNA"/>
</dbReference>
<dbReference type="OrthoDB" id="19212at10239"/>
<proteinExistence type="predicted"/>
<sequence length="209" mass="23695">MTPPLLSWTPSSCASDIDKDADYAVVPGELPIDLTPFTPFLDNGLRLRVSGVRLYYLLKNRDKFDAATATAEQQRRPFKKSLKNVCLRQVQNKQGAAKALTAALRMPDCIARLLAAIEIQPRGNRYRKRFIFNAYVANVLTCTKCNKRCIVDAMALLYEHEEKCTLEFDRLLYRSETIYKPPNCANMKNKDKLCCKTTACKGTNPICNF</sequence>
<evidence type="ECO:0000313" key="1">
    <source>
        <dbReference type="EMBL" id="AIE47743.1"/>
    </source>
</evidence>
<dbReference type="Pfam" id="PF03041">
    <property type="entry name" value="Baculo_LEF-2"/>
    <property type="match status" value="1"/>
</dbReference>
<reference evidence="1 2" key="1">
    <citation type="journal article" date="2015" name="Genome Announc.">
        <title>A Distinct Group II Alphabaculovirus Isolated from a Peridroma Species.</title>
        <authorList>
            <person name="Rohrmann G.F."/>
            <person name="Erlandson M.A."/>
            <person name="Theilmann D.A."/>
        </authorList>
    </citation>
    <scope>NUCLEOTIDE SEQUENCE [LARGE SCALE GENOMIC DNA]</scope>
    <source>
        <strain evidence="1">GR_167</strain>
    </source>
</reference>